<comment type="caution">
    <text evidence="2">The sequence shown here is derived from an EMBL/GenBank/DDBJ whole genome shotgun (WGS) entry which is preliminary data.</text>
</comment>
<organism evidence="2 3">
    <name type="scientific">Schizophyllum amplum</name>
    <dbReference type="NCBI Taxonomy" id="97359"/>
    <lineage>
        <taxon>Eukaryota</taxon>
        <taxon>Fungi</taxon>
        <taxon>Dikarya</taxon>
        <taxon>Basidiomycota</taxon>
        <taxon>Agaricomycotina</taxon>
        <taxon>Agaricomycetes</taxon>
        <taxon>Agaricomycetidae</taxon>
        <taxon>Agaricales</taxon>
        <taxon>Schizophyllaceae</taxon>
        <taxon>Schizophyllum</taxon>
    </lineage>
</organism>
<evidence type="ECO:0000256" key="1">
    <source>
        <dbReference type="SAM" id="MobiDB-lite"/>
    </source>
</evidence>
<dbReference type="STRING" id="97359.A0A550BYI8"/>
<accession>A0A550BYI8</accession>
<keyword evidence="3" id="KW-1185">Reference proteome</keyword>
<reference evidence="2 3" key="1">
    <citation type="journal article" date="2019" name="New Phytol.">
        <title>Comparative genomics reveals unique wood-decay strategies and fruiting body development in the Schizophyllaceae.</title>
        <authorList>
            <person name="Almasi E."/>
            <person name="Sahu N."/>
            <person name="Krizsan K."/>
            <person name="Balint B."/>
            <person name="Kovacs G.M."/>
            <person name="Kiss B."/>
            <person name="Cseklye J."/>
            <person name="Drula E."/>
            <person name="Henrissat B."/>
            <person name="Nagy I."/>
            <person name="Chovatia M."/>
            <person name="Adam C."/>
            <person name="LaButti K."/>
            <person name="Lipzen A."/>
            <person name="Riley R."/>
            <person name="Grigoriev I.V."/>
            <person name="Nagy L.G."/>
        </authorList>
    </citation>
    <scope>NUCLEOTIDE SEQUENCE [LARGE SCALE GENOMIC DNA]</scope>
    <source>
        <strain evidence="2 3">NL-1724</strain>
    </source>
</reference>
<dbReference type="EMBL" id="VDMD01000045">
    <property type="protein sequence ID" value="TRM57597.1"/>
    <property type="molecule type" value="Genomic_DNA"/>
</dbReference>
<evidence type="ECO:0000313" key="3">
    <source>
        <dbReference type="Proteomes" id="UP000320762"/>
    </source>
</evidence>
<dbReference type="Proteomes" id="UP000320762">
    <property type="component" value="Unassembled WGS sequence"/>
</dbReference>
<evidence type="ECO:0000313" key="2">
    <source>
        <dbReference type="EMBL" id="TRM57597.1"/>
    </source>
</evidence>
<feature type="region of interest" description="Disordered" evidence="1">
    <location>
        <begin position="1"/>
        <end position="41"/>
    </location>
</feature>
<feature type="compositionally biased region" description="Polar residues" evidence="1">
    <location>
        <begin position="29"/>
        <end position="41"/>
    </location>
</feature>
<sequence>MSSRLASFKGPSTPTASPVQAQKRGGGSAPNSPSRPVSNETTYHRQVRAALQELQAVAQTWDELVLMDGLKAVQMLVDSRTELENALASVPGRKPWTHLVGTKIEDMERCIVDLDVLSGKLRKQFSKMNAIVDALEGVLQNAHKIKGWQWVSQEPLWLTWSLEKFVTEIPDLLVVYHRSLDEHADMIWRLRSHSISFEDSRTIVSEWTSQTALEEDGWDARWNDLCAVEVERWGRR</sequence>
<name>A0A550BYI8_9AGAR</name>
<feature type="compositionally biased region" description="Polar residues" evidence="1">
    <location>
        <begin position="1"/>
        <end position="20"/>
    </location>
</feature>
<protein>
    <submittedName>
        <fullName evidence="2">Uncharacterized protein</fullName>
    </submittedName>
</protein>
<proteinExistence type="predicted"/>
<dbReference type="AlphaFoldDB" id="A0A550BYI8"/>
<dbReference type="OrthoDB" id="17066at2759"/>
<gene>
    <name evidence="2" type="ORF">BD626DRAFT_551021</name>
</gene>